<evidence type="ECO:0000313" key="2">
    <source>
        <dbReference type="Proteomes" id="UP001295684"/>
    </source>
</evidence>
<organism evidence="1 2">
    <name type="scientific">Euplotes crassus</name>
    <dbReference type="NCBI Taxonomy" id="5936"/>
    <lineage>
        <taxon>Eukaryota</taxon>
        <taxon>Sar</taxon>
        <taxon>Alveolata</taxon>
        <taxon>Ciliophora</taxon>
        <taxon>Intramacronucleata</taxon>
        <taxon>Spirotrichea</taxon>
        <taxon>Hypotrichia</taxon>
        <taxon>Euplotida</taxon>
        <taxon>Euplotidae</taxon>
        <taxon>Moneuplotes</taxon>
    </lineage>
</organism>
<dbReference type="EMBL" id="CAMPGE010006232">
    <property type="protein sequence ID" value="CAI2365079.1"/>
    <property type="molecule type" value="Genomic_DNA"/>
</dbReference>
<gene>
    <name evidence="1" type="ORF">ECRASSUSDP1_LOCUS6429</name>
</gene>
<dbReference type="Proteomes" id="UP001295684">
    <property type="component" value="Unassembled WGS sequence"/>
</dbReference>
<comment type="caution">
    <text evidence="1">The sequence shown here is derived from an EMBL/GenBank/DDBJ whole genome shotgun (WGS) entry which is preliminary data.</text>
</comment>
<evidence type="ECO:0000313" key="1">
    <source>
        <dbReference type="EMBL" id="CAI2365079.1"/>
    </source>
</evidence>
<protein>
    <submittedName>
        <fullName evidence="1">Uncharacterized protein</fullName>
    </submittedName>
</protein>
<proteinExistence type="predicted"/>
<keyword evidence="2" id="KW-1185">Reference proteome</keyword>
<reference evidence="1" key="1">
    <citation type="submission" date="2023-07" db="EMBL/GenBank/DDBJ databases">
        <authorList>
            <consortium name="AG Swart"/>
            <person name="Singh M."/>
            <person name="Singh A."/>
            <person name="Seah K."/>
            <person name="Emmerich C."/>
        </authorList>
    </citation>
    <scope>NUCLEOTIDE SEQUENCE</scope>
    <source>
        <strain evidence="1">DP1</strain>
    </source>
</reference>
<accession>A0AAD1UE12</accession>
<sequence>MKGKKLINFKRPKRQLEQNKLSLSHNTKNSSVILDLNKSLNNLINIDEDCLKNVSRIDKKPLPMIISRGEQNSDIRAALNQDQKSRRLFSNRVSQNLKRNFKRKRASHQKINNSLGSLVQKEMALPRNKEGQDKSPVIRYPGLTKNIQGISQNKNAFTSSQNKRNLQDEYSVTQISLQDLVGERSSSGEGVRKPIHNFISHNRNPKLEAYSKIDLKKFYLGKHRDPKLRNNRTTSYESLNVEEPKKPRFQGFQKFYQNLKKYSTLSSEPLISGCCSPNSDNISHDQGSNNFARFIPKDSHEDLQKLNFELATKVKLISRKEILKNSDGVSKVDKQTRKYRRSLGKLKSSKEREVIRYHKHKKKDKEFFVETEDSKLTSQGIITPAQSTPTSKFEEMMPVYPPREIIIRTEGENKVKDVRKSCEPDKNFNPKFSSDYGLVLNTKYGISNSRIGKIDDREPVLNESPLKRWKRRAKRGSHGRIQLLSNVFLS</sequence>
<dbReference type="AlphaFoldDB" id="A0AAD1UE12"/>
<name>A0AAD1UE12_EUPCR</name>